<reference evidence="1 2" key="1">
    <citation type="submission" date="2021-01" db="EMBL/GenBank/DDBJ databases">
        <title>Whole genome shotgun sequence of Actinoplanes humidus NBRC 14915.</title>
        <authorList>
            <person name="Komaki H."/>
            <person name="Tamura T."/>
        </authorList>
    </citation>
    <scope>NUCLEOTIDE SEQUENCE [LARGE SCALE GENOMIC DNA]</scope>
    <source>
        <strain evidence="1 2">NBRC 14915</strain>
    </source>
</reference>
<dbReference type="NCBIfam" id="TIGR01549">
    <property type="entry name" value="HAD-SF-IA-v1"/>
    <property type="match status" value="1"/>
</dbReference>
<dbReference type="EMBL" id="BOMN01000013">
    <property type="protein sequence ID" value="GIE17924.1"/>
    <property type="molecule type" value="Genomic_DNA"/>
</dbReference>
<dbReference type="RefSeq" id="WP_203835201.1">
    <property type="nucleotide sequence ID" value="NZ_BAAATV010000004.1"/>
</dbReference>
<dbReference type="SUPFAM" id="SSF56784">
    <property type="entry name" value="HAD-like"/>
    <property type="match status" value="1"/>
</dbReference>
<evidence type="ECO:0000313" key="1">
    <source>
        <dbReference type="EMBL" id="GIE17924.1"/>
    </source>
</evidence>
<gene>
    <name evidence="1" type="ORF">Ahu01nite_010260</name>
</gene>
<proteinExistence type="predicted"/>
<dbReference type="InterPro" id="IPR006439">
    <property type="entry name" value="HAD-SF_hydro_IA"/>
</dbReference>
<dbReference type="InterPro" id="IPR023214">
    <property type="entry name" value="HAD_sf"/>
</dbReference>
<evidence type="ECO:0000313" key="2">
    <source>
        <dbReference type="Proteomes" id="UP000603200"/>
    </source>
</evidence>
<sequence>MIDVLTSAVTGFEKPHPAMYAAALTRTRGGRVWMAGDNPDADVAGARAAGIPALLVRDRPGDDLLAAARLILGG</sequence>
<evidence type="ECO:0008006" key="3">
    <source>
        <dbReference type="Google" id="ProtNLM"/>
    </source>
</evidence>
<dbReference type="Proteomes" id="UP000603200">
    <property type="component" value="Unassembled WGS sequence"/>
</dbReference>
<accession>A0ABQ3ZHD6</accession>
<name>A0ABQ3ZHD6_9ACTN</name>
<dbReference type="Pfam" id="PF13242">
    <property type="entry name" value="Hydrolase_like"/>
    <property type="match status" value="1"/>
</dbReference>
<dbReference type="Gene3D" id="3.40.50.1000">
    <property type="entry name" value="HAD superfamily/HAD-like"/>
    <property type="match status" value="1"/>
</dbReference>
<organism evidence="1 2">
    <name type="scientific">Winogradskya humida</name>
    <dbReference type="NCBI Taxonomy" id="113566"/>
    <lineage>
        <taxon>Bacteria</taxon>
        <taxon>Bacillati</taxon>
        <taxon>Actinomycetota</taxon>
        <taxon>Actinomycetes</taxon>
        <taxon>Micromonosporales</taxon>
        <taxon>Micromonosporaceae</taxon>
        <taxon>Winogradskya</taxon>
    </lineage>
</organism>
<dbReference type="InterPro" id="IPR036412">
    <property type="entry name" value="HAD-like_sf"/>
</dbReference>
<protein>
    <recommendedName>
        <fullName evidence="3">HAD-hyrolase-like protein</fullName>
    </recommendedName>
</protein>
<keyword evidence="2" id="KW-1185">Reference proteome</keyword>
<comment type="caution">
    <text evidence="1">The sequence shown here is derived from an EMBL/GenBank/DDBJ whole genome shotgun (WGS) entry which is preliminary data.</text>
</comment>